<evidence type="ECO:0000256" key="5">
    <source>
        <dbReference type="ARBA" id="ARBA00023242"/>
    </source>
</evidence>
<keyword evidence="4" id="KW-0804">Transcription</keyword>
<dbReference type="PROSITE" id="PS50811">
    <property type="entry name" value="WRKY"/>
    <property type="match status" value="1"/>
</dbReference>
<dbReference type="Proteomes" id="UP001412067">
    <property type="component" value="Unassembled WGS sequence"/>
</dbReference>
<evidence type="ECO:0000259" key="7">
    <source>
        <dbReference type="PROSITE" id="PS50811"/>
    </source>
</evidence>
<evidence type="ECO:0000256" key="3">
    <source>
        <dbReference type="ARBA" id="ARBA00023125"/>
    </source>
</evidence>
<evidence type="ECO:0000313" key="9">
    <source>
        <dbReference type="Proteomes" id="UP001412067"/>
    </source>
</evidence>
<sequence>MNEGEVSLLRRLQLLGGYDDLLIPPSNLSKQDSSSPHNLFSKARIGPLICEVETAMSMGGSNGEESYTSYSPPVTSIPAGKSFSSKMENKYTLRIKTCGNGIGDDGYKWRKYGQKSIKNNPNPRSYYKCTKPMCNAKRQVERSTEDPETVIITYEGLHLHYTYSHFVLSQPHNHDQIFTPNSHQTKKRSKTQSAASEEAEQMQQMEVSMITEAAGHQHYNLFKVADINITESSSLHEIMQHDPPPYNFGHCSQGLLEDIVPLLVRKPSCSSTTTSHNQCCSFSQSSLPFDSPSLSPAINQFDAGILSSIL</sequence>
<dbReference type="PANTHER" id="PTHR31221:SF42">
    <property type="entry name" value="WRKY TRANSCRIPTION FACTOR 49-RELATED"/>
    <property type="match status" value="1"/>
</dbReference>
<dbReference type="Gene3D" id="2.20.25.80">
    <property type="entry name" value="WRKY domain"/>
    <property type="match status" value="1"/>
</dbReference>
<keyword evidence="9" id="KW-1185">Reference proteome</keyword>
<evidence type="ECO:0000256" key="1">
    <source>
        <dbReference type="ARBA" id="ARBA00004123"/>
    </source>
</evidence>
<organism evidence="8 9">
    <name type="scientific">Platanthera guangdongensis</name>
    <dbReference type="NCBI Taxonomy" id="2320717"/>
    <lineage>
        <taxon>Eukaryota</taxon>
        <taxon>Viridiplantae</taxon>
        <taxon>Streptophyta</taxon>
        <taxon>Embryophyta</taxon>
        <taxon>Tracheophyta</taxon>
        <taxon>Spermatophyta</taxon>
        <taxon>Magnoliopsida</taxon>
        <taxon>Liliopsida</taxon>
        <taxon>Asparagales</taxon>
        <taxon>Orchidaceae</taxon>
        <taxon>Orchidoideae</taxon>
        <taxon>Orchideae</taxon>
        <taxon>Orchidinae</taxon>
        <taxon>Platanthera</taxon>
    </lineage>
</organism>
<dbReference type="InterPro" id="IPR044810">
    <property type="entry name" value="WRKY_plant"/>
</dbReference>
<keyword evidence="5" id="KW-0539">Nucleus</keyword>
<evidence type="ECO:0000313" key="8">
    <source>
        <dbReference type="EMBL" id="KAK8950565.1"/>
    </source>
</evidence>
<keyword evidence="2" id="KW-0805">Transcription regulation</keyword>
<evidence type="ECO:0000256" key="6">
    <source>
        <dbReference type="SAM" id="MobiDB-lite"/>
    </source>
</evidence>
<evidence type="ECO:0000256" key="4">
    <source>
        <dbReference type="ARBA" id="ARBA00023163"/>
    </source>
</evidence>
<protein>
    <submittedName>
        <fullName evidence="8">WRKY transcription factor 49</fullName>
    </submittedName>
</protein>
<feature type="domain" description="WRKY" evidence="7">
    <location>
        <begin position="98"/>
        <end position="163"/>
    </location>
</feature>
<dbReference type="EMBL" id="JBBWWR010000015">
    <property type="protein sequence ID" value="KAK8950565.1"/>
    <property type="molecule type" value="Genomic_DNA"/>
</dbReference>
<comment type="caution">
    <text evidence="8">The sequence shown here is derived from an EMBL/GenBank/DDBJ whole genome shotgun (WGS) entry which is preliminary data.</text>
</comment>
<dbReference type="SMART" id="SM00774">
    <property type="entry name" value="WRKY"/>
    <property type="match status" value="1"/>
</dbReference>
<feature type="region of interest" description="Disordered" evidence="6">
    <location>
        <begin position="177"/>
        <end position="203"/>
    </location>
</feature>
<evidence type="ECO:0000256" key="2">
    <source>
        <dbReference type="ARBA" id="ARBA00023015"/>
    </source>
</evidence>
<dbReference type="Pfam" id="PF03106">
    <property type="entry name" value="WRKY"/>
    <property type="match status" value="1"/>
</dbReference>
<comment type="subcellular location">
    <subcellularLocation>
        <location evidence="1">Nucleus</location>
    </subcellularLocation>
</comment>
<accession>A0ABR2LUF8</accession>
<gene>
    <name evidence="8" type="primary">WRKY49</name>
    <name evidence="8" type="ORF">KSP40_PGU016633</name>
</gene>
<feature type="compositionally biased region" description="Low complexity" evidence="6">
    <location>
        <begin position="192"/>
        <end position="203"/>
    </location>
</feature>
<name>A0ABR2LUF8_9ASPA</name>
<reference evidence="8 9" key="1">
    <citation type="journal article" date="2022" name="Nat. Plants">
        <title>Genomes of leafy and leafless Platanthera orchids illuminate the evolution of mycoheterotrophy.</title>
        <authorList>
            <person name="Li M.H."/>
            <person name="Liu K.W."/>
            <person name="Li Z."/>
            <person name="Lu H.C."/>
            <person name="Ye Q.L."/>
            <person name="Zhang D."/>
            <person name="Wang J.Y."/>
            <person name="Li Y.F."/>
            <person name="Zhong Z.M."/>
            <person name="Liu X."/>
            <person name="Yu X."/>
            <person name="Liu D.K."/>
            <person name="Tu X.D."/>
            <person name="Liu B."/>
            <person name="Hao Y."/>
            <person name="Liao X.Y."/>
            <person name="Jiang Y.T."/>
            <person name="Sun W.H."/>
            <person name="Chen J."/>
            <person name="Chen Y.Q."/>
            <person name="Ai Y."/>
            <person name="Zhai J.W."/>
            <person name="Wu S.S."/>
            <person name="Zhou Z."/>
            <person name="Hsiao Y.Y."/>
            <person name="Wu W.L."/>
            <person name="Chen Y.Y."/>
            <person name="Lin Y.F."/>
            <person name="Hsu J.L."/>
            <person name="Li C.Y."/>
            <person name="Wang Z.W."/>
            <person name="Zhao X."/>
            <person name="Zhong W.Y."/>
            <person name="Ma X.K."/>
            <person name="Ma L."/>
            <person name="Huang J."/>
            <person name="Chen G.Z."/>
            <person name="Huang M.Z."/>
            <person name="Huang L."/>
            <person name="Peng D.H."/>
            <person name="Luo Y.B."/>
            <person name="Zou S.Q."/>
            <person name="Chen S.P."/>
            <person name="Lan S."/>
            <person name="Tsai W.C."/>
            <person name="Van de Peer Y."/>
            <person name="Liu Z.J."/>
        </authorList>
    </citation>
    <scope>NUCLEOTIDE SEQUENCE [LARGE SCALE GENOMIC DNA]</scope>
    <source>
        <strain evidence="8">Lor288</strain>
    </source>
</reference>
<dbReference type="PANTHER" id="PTHR31221">
    <property type="entry name" value="WRKY TRANSCRIPTION FACTOR PROTEIN 1-RELATED"/>
    <property type="match status" value="1"/>
</dbReference>
<dbReference type="InterPro" id="IPR003657">
    <property type="entry name" value="WRKY_dom"/>
</dbReference>
<proteinExistence type="predicted"/>
<dbReference type="SUPFAM" id="SSF118290">
    <property type="entry name" value="WRKY DNA-binding domain"/>
    <property type="match status" value="1"/>
</dbReference>
<dbReference type="InterPro" id="IPR036576">
    <property type="entry name" value="WRKY_dom_sf"/>
</dbReference>
<keyword evidence="3" id="KW-0238">DNA-binding</keyword>